<sequence length="84" mass="8491">MGVATQCDDCIGYYMHEAWRAGASDHEVLDAAGVAMMMGGESAVVYACPVYKALEQFSAAAAVPPDAVPPDAVLAGTASVGAPD</sequence>
<evidence type="ECO:0000313" key="3">
    <source>
        <dbReference type="Proteomes" id="UP000231878"/>
    </source>
</evidence>
<dbReference type="Proteomes" id="UP000231878">
    <property type="component" value="Unassembled WGS sequence"/>
</dbReference>
<organism evidence="2 3">
    <name type="scientific">Burkholderia pseudomallei</name>
    <name type="common">Pseudomonas pseudomallei</name>
    <dbReference type="NCBI Taxonomy" id="28450"/>
    <lineage>
        <taxon>Bacteria</taxon>
        <taxon>Pseudomonadati</taxon>
        <taxon>Pseudomonadota</taxon>
        <taxon>Betaproteobacteria</taxon>
        <taxon>Burkholderiales</taxon>
        <taxon>Burkholderiaceae</taxon>
        <taxon>Burkholderia</taxon>
        <taxon>pseudomallei group</taxon>
    </lineage>
</organism>
<proteinExistence type="predicted"/>
<dbReference type="EMBL" id="PHRB01000013">
    <property type="protein sequence ID" value="PJO65365.1"/>
    <property type="molecule type" value="Genomic_DNA"/>
</dbReference>
<name>A0AAX0UAY2_BURPE</name>
<dbReference type="Gene3D" id="1.20.1290.10">
    <property type="entry name" value="AhpD-like"/>
    <property type="match status" value="1"/>
</dbReference>
<evidence type="ECO:0000313" key="2">
    <source>
        <dbReference type="EMBL" id="PJO65365.1"/>
    </source>
</evidence>
<protein>
    <submittedName>
        <fullName evidence="2">Carboxymuconolactone decarboxylase</fullName>
    </submittedName>
</protein>
<evidence type="ECO:0000259" key="1">
    <source>
        <dbReference type="Pfam" id="PF02627"/>
    </source>
</evidence>
<dbReference type="RefSeq" id="WP_071893118.1">
    <property type="nucleotide sequence ID" value="NZ_CP017046.1"/>
</dbReference>
<dbReference type="AlphaFoldDB" id="A0AAX0UAY2"/>
<dbReference type="SUPFAM" id="SSF69118">
    <property type="entry name" value="AhpD-like"/>
    <property type="match status" value="1"/>
</dbReference>
<reference evidence="2 3" key="1">
    <citation type="submission" date="2017-11" db="EMBL/GenBank/DDBJ databases">
        <title>Molecular characterization of Burkholderia pseudomallei and closely related isolates from Vietnam.</title>
        <authorList>
            <person name="Ustinov D.V."/>
            <person name="Antonov A.S."/>
            <person name="Avdusheva E.F."/>
            <person name="Shpak I.M."/>
            <person name="Zakharova I.B."/>
            <person name="Thi L.A."/>
            <person name="Teteryatnikova N."/>
            <person name="Lopasteyskaya Y.A."/>
            <person name="Kuzyutina J.A."/>
            <person name="Ngo T.N."/>
            <person name="Victorov D.V."/>
        </authorList>
    </citation>
    <scope>NUCLEOTIDE SEQUENCE [LARGE SCALE GENOMIC DNA]</scope>
    <source>
        <strain evidence="2 3">V1512</strain>
    </source>
</reference>
<feature type="domain" description="Carboxymuconolactone decarboxylase-like" evidence="1">
    <location>
        <begin position="2"/>
        <end position="51"/>
    </location>
</feature>
<accession>A0AAX0UAY2</accession>
<dbReference type="Pfam" id="PF02627">
    <property type="entry name" value="CMD"/>
    <property type="match status" value="1"/>
</dbReference>
<dbReference type="InterPro" id="IPR029032">
    <property type="entry name" value="AhpD-like"/>
</dbReference>
<comment type="caution">
    <text evidence="2">The sequence shown here is derived from an EMBL/GenBank/DDBJ whole genome shotgun (WGS) entry which is preliminary data.</text>
</comment>
<dbReference type="InterPro" id="IPR003779">
    <property type="entry name" value="CMD-like"/>
</dbReference>
<gene>
    <name evidence="2" type="ORF">CWD88_14815</name>
</gene>
<dbReference type="GO" id="GO:0051920">
    <property type="term" value="F:peroxiredoxin activity"/>
    <property type="evidence" value="ECO:0007669"/>
    <property type="project" value="InterPro"/>
</dbReference>